<dbReference type="PANTHER" id="PTHR12029:SF11">
    <property type="entry name" value="METHYLTRANSFERASE TARBP1-RELATED"/>
    <property type="match status" value="1"/>
</dbReference>
<evidence type="ECO:0000256" key="3">
    <source>
        <dbReference type="SAM" id="MobiDB-lite"/>
    </source>
</evidence>
<dbReference type="InterPro" id="IPR029028">
    <property type="entry name" value="Alpha/beta_knot_MTases"/>
</dbReference>
<dbReference type="OMA" id="YCLGIIR"/>
<dbReference type="GO" id="GO:0003723">
    <property type="term" value="F:RNA binding"/>
    <property type="evidence" value="ECO:0007669"/>
    <property type="project" value="InterPro"/>
</dbReference>
<dbReference type="AlphaFoldDB" id="A0A165JTW6"/>
<dbReference type="InterPro" id="IPR001537">
    <property type="entry name" value="SpoU_MeTrfase"/>
</dbReference>
<dbReference type="InterPro" id="IPR016024">
    <property type="entry name" value="ARM-type_fold"/>
</dbReference>
<dbReference type="GO" id="GO:0030488">
    <property type="term" value="P:tRNA methylation"/>
    <property type="evidence" value="ECO:0007669"/>
    <property type="project" value="InterPro"/>
</dbReference>
<keyword evidence="6" id="KW-1185">Reference proteome</keyword>
<evidence type="ECO:0000256" key="1">
    <source>
        <dbReference type="ARBA" id="ARBA00022603"/>
    </source>
</evidence>
<organism evidence="5 6">
    <name type="scientific">Xylona heveae (strain CBS 132557 / TC161)</name>
    <dbReference type="NCBI Taxonomy" id="1328760"/>
    <lineage>
        <taxon>Eukaryota</taxon>
        <taxon>Fungi</taxon>
        <taxon>Dikarya</taxon>
        <taxon>Ascomycota</taxon>
        <taxon>Pezizomycotina</taxon>
        <taxon>Xylonomycetes</taxon>
        <taxon>Xylonales</taxon>
        <taxon>Xylonaceae</taxon>
        <taxon>Xylona</taxon>
    </lineage>
</organism>
<feature type="compositionally biased region" description="Polar residues" evidence="3">
    <location>
        <begin position="1053"/>
        <end position="1062"/>
    </location>
</feature>
<dbReference type="GeneID" id="28900860"/>
<dbReference type="OrthoDB" id="241340at2759"/>
<dbReference type="Pfam" id="PF00588">
    <property type="entry name" value="SpoU_methylase"/>
    <property type="match status" value="1"/>
</dbReference>
<dbReference type="SUPFAM" id="SSF75217">
    <property type="entry name" value="alpha/beta knot"/>
    <property type="match status" value="1"/>
</dbReference>
<dbReference type="FunCoup" id="A0A165JTW6">
    <property type="interactions" value="151"/>
</dbReference>
<dbReference type="CDD" id="cd18091">
    <property type="entry name" value="SpoU-like_TRM3-like"/>
    <property type="match status" value="1"/>
</dbReference>
<feature type="region of interest" description="Disordered" evidence="3">
    <location>
        <begin position="1020"/>
        <end position="1083"/>
    </location>
</feature>
<dbReference type="InParanoid" id="A0A165JTW6"/>
<dbReference type="Gene3D" id="3.40.1280.10">
    <property type="match status" value="1"/>
</dbReference>
<accession>A0A165JTW6</accession>
<sequence>MTSSTAASAQILADLLLKNVEHSQQATVVKSVADGLFEQQQNSGDLATAHLTAQLLRKCPDDYSHKVLFSFLQTATLTGTKNEGHSEVTFLRSICEFCNYYPELGSELIESAKEYIVALPRFVGQDIDQYRLADLDDDEEHGSELGKSPDEATIRYLAYLKISLWLDAEIGKRIDSPLIASILDLLHSPRRSLAYAAKDALFAFLGTAHEVQQESLLEVIWDHVKGLADSKRDFHRAIAYSLWLKWTLLSGMPDERLEMIQQAVYWDLLQDGLRSEQSERRKQCLYILMKTIPLITRSISTEKFSFKVEQKKRLEQQWAKYCTFFEVLVLERASNQVEDALPEVYQLIGPDSGIHGSWLTAMFGAGLAPEVPENVRKLVTSFLLGLTTTNHIRFLVADQKFLTDLISSSTVLFRSLSAFIDQAVKMLENGEAVTNFPSILHVLTCIPANANTNVDRLREIALSATTPLSTRILSQNFQKTTSHNFTMENREAFEMEIASRCLQIQQDRGSASLSMHNWENAFSRISNFTGQKASKKDEIRIRDKYLAASFELLQCVIQHQGSVSSADARIVISNLATLLEGATQFMHEAGLLSAISCMTVAFDKFEQLRDASEHVEMIIKSLWESCEWLEFPKDAMMQIPRTVFHPFVLSTYGDGLNPLLHKVMNDLAELAVGKSYIFPALASALRKAFILLPERLCSRVPLQAYIEDIINNLPLVHLDIILGSTLVPRLQKSIPSLTYEAYYGGAQSFGLACIFDILNRLHSYDLDFAKDVFNNLSQPWIKQKGSGPVVSKWKKTTQLQAMLILAHQGVLEGTKSARRANISNLMKVLSVEPLPRYRYLLEWIIARQLLEHAEDRQILLDTLGARDHSNPKFLTSVLKITVMTAQFPDATEKFTHELISLVVPLAVSTKAVLRHEAQWAFLSIWTCAANNGWESITKSEALIPLEAFIRNVKKDFEDLQIRRLEALDPTRDHNLTHLFEGEYLSLPPPEGITLTRDDFLDVFSHDPELPADILHKRSGAMPLGQRPFSDTKQPENIPRETLTTTTPKTQTTGQAPLQTKSGTWRAAAESSHGIDETDSEKNSMGRPHELILIASLIDNPFNAGGLSRVAEIFGAKSLQVRDRGIMKNTQFTSVAVSSHCWLPIEELPPASIPAFLTQRKLEGYTVVGIEQTDRSKVLGQGDWKLPSKTVLLLGSEREGIPAALLAEMDLCVEIQQIGQTRSMNVQTAAAVVLYEYTRHHG</sequence>
<dbReference type="SUPFAM" id="SSF48371">
    <property type="entry name" value="ARM repeat"/>
    <property type="match status" value="1"/>
</dbReference>
<dbReference type="InterPro" id="IPR029026">
    <property type="entry name" value="tRNA_m1G_MTases_N"/>
</dbReference>
<evidence type="ECO:0000313" key="5">
    <source>
        <dbReference type="EMBL" id="KZF26622.1"/>
    </source>
</evidence>
<feature type="compositionally biased region" description="Basic and acidic residues" evidence="3">
    <location>
        <begin position="1072"/>
        <end position="1083"/>
    </location>
</feature>
<dbReference type="EMBL" id="KV407454">
    <property type="protein sequence ID" value="KZF26622.1"/>
    <property type="molecule type" value="Genomic_DNA"/>
</dbReference>
<evidence type="ECO:0000256" key="2">
    <source>
        <dbReference type="ARBA" id="ARBA00022679"/>
    </source>
</evidence>
<keyword evidence="2" id="KW-0808">Transferase</keyword>
<dbReference type="InterPro" id="IPR044748">
    <property type="entry name" value="Trm3/TARBP1_C"/>
</dbReference>
<feature type="domain" description="tRNA/rRNA methyltransferase SpoU type" evidence="4">
    <location>
        <begin position="1090"/>
        <end position="1234"/>
    </location>
</feature>
<name>A0A165JTW6_XYLHT</name>
<evidence type="ECO:0000259" key="4">
    <source>
        <dbReference type="Pfam" id="PF00588"/>
    </source>
</evidence>
<dbReference type="Proteomes" id="UP000076632">
    <property type="component" value="Unassembled WGS sequence"/>
</dbReference>
<dbReference type="RefSeq" id="XP_018192177.1">
    <property type="nucleotide sequence ID" value="XM_018335723.1"/>
</dbReference>
<keyword evidence="1" id="KW-0489">Methyltransferase</keyword>
<proteinExistence type="predicted"/>
<dbReference type="InterPro" id="IPR045330">
    <property type="entry name" value="TRM3/TARBP1"/>
</dbReference>
<protein>
    <recommendedName>
        <fullName evidence="4">tRNA/rRNA methyltransferase SpoU type domain-containing protein</fullName>
    </recommendedName>
</protein>
<dbReference type="PANTHER" id="PTHR12029">
    <property type="entry name" value="RNA METHYLTRANSFERASE"/>
    <property type="match status" value="1"/>
</dbReference>
<reference evidence="5 6" key="1">
    <citation type="journal article" date="2016" name="Fungal Biol.">
        <title>The genome of Xylona heveae provides a window into fungal endophytism.</title>
        <authorList>
            <person name="Gazis R."/>
            <person name="Kuo A."/>
            <person name="Riley R."/>
            <person name="LaButti K."/>
            <person name="Lipzen A."/>
            <person name="Lin J."/>
            <person name="Amirebrahimi M."/>
            <person name="Hesse C.N."/>
            <person name="Spatafora J.W."/>
            <person name="Henrissat B."/>
            <person name="Hainaut M."/>
            <person name="Grigoriev I.V."/>
            <person name="Hibbett D.S."/>
        </authorList>
    </citation>
    <scope>NUCLEOTIDE SEQUENCE [LARGE SCALE GENOMIC DNA]</scope>
    <source>
        <strain evidence="5 6">TC161</strain>
    </source>
</reference>
<evidence type="ECO:0000313" key="6">
    <source>
        <dbReference type="Proteomes" id="UP000076632"/>
    </source>
</evidence>
<gene>
    <name evidence="5" type="ORF">L228DRAFT_279796</name>
</gene>
<feature type="compositionally biased region" description="Low complexity" evidence="3">
    <location>
        <begin position="1041"/>
        <end position="1052"/>
    </location>
</feature>
<dbReference type="STRING" id="1328760.A0A165JTW6"/>
<dbReference type="GO" id="GO:0016423">
    <property type="term" value="F:tRNA (guanine) methyltransferase activity"/>
    <property type="evidence" value="ECO:0007669"/>
    <property type="project" value="InterPro"/>
</dbReference>